<evidence type="ECO:0000256" key="6">
    <source>
        <dbReference type="ARBA" id="ARBA00034777"/>
    </source>
</evidence>
<dbReference type="PANTHER" id="PTHR33865">
    <property type="entry name" value="PROTEIN FAM183B"/>
    <property type="match status" value="1"/>
</dbReference>
<keyword evidence="4" id="KW-0206">Cytoskeleton</keyword>
<comment type="similarity">
    <text evidence="6">Belongs to the CFAP144 family.</text>
</comment>
<dbReference type="Ensembl" id="ENSLLET00000039375.1">
    <property type="protein sequence ID" value="ENSLLEP00000037912.1"/>
    <property type="gene ID" value="ENSLLEG00000024008.1"/>
</dbReference>
<sequence length="141" mass="16442">MYALKGRGLYCRTSPPQIPKIHTMPIPRDLYMVIHGFLYRPASDHTLFSVHAVTGKPMSWHDNQSEAADESYLQIIHHAALEPTKKYTAPQTTSQEIGWITKPLIDTDRTDQRLHHYRQHTEITAYMEQAWRMKEQSVNLQ</sequence>
<keyword evidence="3" id="KW-0963">Cytoplasm</keyword>
<evidence type="ECO:0000256" key="4">
    <source>
        <dbReference type="ARBA" id="ARBA00023212"/>
    </source>
</evidence>
<dbReference type="GeneTree" id="ENSGT00390000006224"/>
<accession>A0A8C5QKP3</accession>
<evidence type="ECO:0000256" key="1">
    <source>
        <dbReference type="ARBA" id="ARBA00004138"/>
    </source>
</evidence>
<dbReference type="GO" id="GO:0005856">
    <property type="term" value="C:cytoskeleton"/>
    <property type="evidence" value="ECO:0007669"/>
    <property type="project" value="UniProtKB-SubCell"/>
</dbReference>
<protein>
    <submittedName>
        <fullName evidence="7">Uncharacterized protein</fullName>
    </submittedName>
</protein>
<dbReference type="InterPro" id="IPR029214">
    <property type="entry name" value="CFAP144"/>
</dbReference>
<keyword evidence="8" id="KW-1185">Reference proteome</keyword>
<keyword evidence="5" id="KW-0966">Cell projection</keyword>
<reference evidence="7" key="1">
    <citation type="submission" date="2025-08" db="UniProtKB">
        <authorList>
            <consortium name="Ensembl"/>
        </authorList>
    </citation>
    <scope>IDENTIFICATION</scope>
</reference>
<dbReference type="Proteomes" id="UP000694569">
    <property type="component" value="Unplaced"/>
</dbReference>
<evidence type="ECO:0000313" key="8">
    <source>
        <dbReference type="Proteomes" id="UP000694569"/>
    </source>
</evidence>
<dbReference type="Pfam" id="PF14886">
    <property type="entry name" value="FAM183"/>
    <property type="match status" value="1"/>
</dbReference>
<evidence type="ECO:0000256" key="5">
    <source>
        <dbReference type="ARBA" id="ARBA00023273"/>
    </source>
</evidence>
<organism evidence="7 8">
    <name type="scientific">Leptobrachium leishanense</name>
    <name type="common">Leishan spiny toad</name>
    <dbReference type="NCBI Taxonomy" id="445787"/>
    <lineage>
        <taxon>Eukaryota</taxon>
        <taxon>Metazoa</taxon>
        <taxon>Chordata</taxon>
        <taxon>Craniata</taxon>
        <taxon>Vertebrata</taxon>
        <taxon>Euteleostomi</taxon>
        <taxon>Amphibia</taxon>
        <taxon>Batrachia</taxon>
        <taxon>Anura</taxon>
        <taxon>Pelobatoidea</taxon>
        <taxon>Megophryidae</taxon>
        <taxon>Leptobrachium</taxon>
    </lineage>
</organism>
<dbReference type="AlphaFoldDB" id="A0A8C5QKP3"/>
<name>A0A8C5QKP3_9ANUR</name>
<dbReference type="OrthoDB" id="446290at2759"/>
<proteinExistence type="inferred from homology"/>
<evidence type="ECO:0000256" key="2">
    <source>
        <dbReference type="ARBA" id="ARBA00004245"/>
    </source>
</evidence>
<dbReference type="PANTHER" id="PTHR33865:SF3">
    <property type="entry name" value="PROTEIN FAM183B"/>
    <property type="match status" value="1"/>
</dbReference>
<evidence type="ECO:0000313" key="7">
    <source>
        <dbReference type="Ensembl" id="ENSLLEP00000037912.1"/>
    </source>
</evidence>
<evidence type="ECO:0000256" key="3">
    <source>
        <dbReference type="ARBA" id="ARBA00022490"/>
    </source>
</evidence>
<comment type="subcellular location">
    <subcellularLocation>
        <location evidence="1">Cell projection</location>
        <location evidence="1">Cilium</location>
    </subcellularLocation>
    <subcellularLocation>
        <location evidence="2">Cytoplasm</location>
        <location evidence="2">Cytoskeleton</location>
    </subcellularLocation>
</comment>
<reference evidence="7" key="2">
    <citation type="submission" date="2025-09" db="UniProtKB">
        <authorList>
            <consortium name="Ensembl"/>
        </authorList>
    </citation>
    <scope>IDENTIFICATION</scope>
</reference>
<dbReference type="GO" id="GO:0097546">
    <property type="term" value="C:ciliary base"/>
    <property type="evidence" value="ECO:0007669"/>
    <property type="project" value="TreeGrafter"/>
</dbReference>